<sequence>MRNPLAVPGTADEDPLTVALLSEILSIEQHARTRIQRALPAGMQLSHYMVLTHFARQGGERTPAQLARIFQVTRGAMTNTLQRLDDAGYIHIRPDWEDGRRKYVSASRAGLEARQRAVAAVAPVFSELAERLGPDKLRALLPVLRHMRILLDAREQQ</sequence>
<dbReference type="OrthoDB" id="6400670at2"/>
<dbReference type="EMBL" id="CP040818">
    <property type="protein sequence ID" value="QDL93672.1"/>
    <property type="molecule type" value="Genomic_DNA"/>
</dbReference>
<dbReference type="AlphaFoldDB" id="A0A5B8G346"/>
<feature type="domain" description="HTH marR-type" evidence="1">
    <location>
        <begin position="13"/>
        <end position="149"/>
    </location>
</feature>
<dbReference type="Pfam" id="PF12802">
    <property type="entry name" value="MarR_2"/>
    <property type="match status" value="1"/>
</dbReference>
<protein>
    <submittedName>
        <fullName evidence="2">MarR family transcriptional regulator</fullName>
    </submittedName>
</protein>
<dbReference type="InterPro" id="IPR000835">
    <property type="entry name" value="HTH_MarR-typ"/>
</dbReference>
<dbReference type="SUPFAM" id="SSF46785">
    <property type="entry name" value="Winged helix' DNA-binding domain"/>
    <property type="match status" value="1"/>
</dbReference>
<proteinExistence type="predicted"/>
<evidence type="ECO:0000313" key="3">
    <source>
        <dbReference type="Proteomes" id="UP000305888"/>
    </source>
</evidence>
<dbReference type="SMART" id="SM00347">
    <property type="entry name" value="HTH_MARR"/>
    <property type="match status" value="1"/>
</dbReference>
<dbReference type="InterPro" id="IPR036388">
    <property type="entry name" value="WH-like_DNA-bd_sf"/>
</dbReference>
<evidence type="ECO:0000313" key="2">
    <source>
        <dbReference type="EMBL" id="QDL93672.1"/>
    </source>
</evidence>
<dbReference type="KEGG" id="ppru:FDP22_09740"/>
<dbReference type="Proteomes" id="UP000305888">
    <property type="component" value="Chromosome"/>
</dbReference>
<organism evidence="2 3">
    <name type="scientific">Paroceanicella profunda</name>
    <dbReference type="NCBI Taxonomy" id="2579971"/>
    <lineage>
        <taxon>Bacteria</taxon>
        <taxon>Pseudomonadati</taxon>
        <taxon>Pseudomonadota</taxon>
        <taxon>Alphaproteobacteria</taxon>
        <taxon>Rhodobacterales</taxon>
        <taxon>Paracoccaceae</taxon>
        <taxon>Paroceanicella</taxon>
    </lineage>
</organism>
<keyword evidence="3" id="KW-1185">Reference proteome</keyword>
<accession>A0A5B8G346</accession>
<dbReference type="PRINTS" id="PR00598">
    <property type="entry name" value="HTHMARR"/>
</dbReference>
<dbReference type="InterPro" id="IPR039422">
    <property type="entry name" value="MarR/SlyA-like"/>
</dbReference>
<gene>
    <name evidence="2" type="ORF">FDP22_09740</name>
</gene>
<dbReference type="PANTHER" id="PTHR33164">
    <property type="entry name" value="TRANSCRIPTIONAL REGULATOR, MARR FAMILY"/>
    <property type="match status" value="1"/>
</dbReference>
<dbReference type="PROSITE" id="PS50995">
    <property type="entry name" value="HTH_MARR_2"/>
    <property type="match status" value="1"/>
</dbReference>
<dbReference type="Gene3D" id="1.10.10.10">
    <property type="entry name" value="Winged helix-like DNA-binding domain superfamily/Winged helix DNA-binding domain"/>
    <property type="match status" value="1"/>
</dbReference>
<dbReference type="GO" id="GO:0003700">
    <property type="term" value="F:DNA-binding transcription factor activity"/>
    <property type="evidence" value="ECO:0007669"/>
    <property type="project" value="InterPro"/>
</dbReference>
<dbReference type="GO" id="GO:0006950">
    <property type="term" value="P:response to stress"/>
    <property type="evidence" value="ECO:0007669"/>
    <property type="project" value="TreeGrafter"/>
</dbReference>
<dbReference type="PANTHER" id="PTHR33164:SF43">
    <property type="entry name" value="HTH-TYPE TRANSCRIPTIONAL REPRESSOR YETL"/>
    <property type="match status" value="1"/>
</dbReference>
<dbReference type="InterPro" id="IPR036390">
    <property type="entry name" value="WH_DNA-bd_sf"/>
</dbReference>
<reference evidence="2 3" key="1">
    <citation type="submission" date="2019-06" db="EMBL/GenBank/DDBJ databases">
        <title>Genome sequence of Rhodobacteraceae bacterium D4M1.</title>
        <authorList>
            <person name="Cao J."/>
        </authorList>
    </citation>
    <scope>NUCLEOTIDE SEQUENCE [LARGE SCALE GENOMIC DNA]</scope>
    <source>
        <strain evidence="2 3">D4M1</strain>
    </source>
</reference>
<name>A0A5B8G346_9RHOB</name>
<evidence type="ECO:0000259" key="1">
    <source>
        <dbReference type="PROSITE" id="PS50995"/>
    </source>
</evidence>